<dbReference type="Pfam" id="PF00583">
    <property type="entry name" value="Acetyltransf_1"/>
    <property type="match status" value="1"/>
</dbReference>
<keyword evidence="3" id="KW-0012">Acyltransferase</keyword>
<keyword evidence="1 3" id="KW-0808">Transferase</keyword>
<dbReference type="GO" id="GO:0016746">
    <property type="term" value="F:acyltransferase activity"/>
    <property type="evidence" value="ECO:0007669"/>
    <property type="project" value="UniProtKB-KW"/>
</dbReference>
<dbReference type="InterPro" id="IPR024775">
    <property type="entry name" value="DinB-like"/>
</dbReference>
<evidence type="ECO:0000259" key="2">
    <source>
        <dbReference type="PROSITE" id="PS51186"/>
    </source>
</evidence>
<accession>A0ABZ2YLL6</accession>
<dbReference type="InterPro" id="IPR034660">
    <property type="entry name" value="DinB/YfiT-like"/>
</dbReference>
<dbReference type="Pfam" id="PF12867">
    <property type="entry name" value="DinB_2"/>
    <property type="match status" value="1"/>
</dbReference>
<evidence type="ECO:0000256" key="1">
    <source>
        <dbReference type="ARBA" id="ARBA00022679"/>
    </source>
</evidence>
<feature type="domain" description="N-acetyltransferase" evidence="2">
    <location>
        <begin position="18"/>
        <end position="157"/>
    </location>
</feature>
<dbReference type="EMBL" id="CP149822">
    <property type="protein sequence ID" value="WZN40659.1"/>
    <property type="molecule type" value="Genomic_DNA"/>
</dbReference>
<dbReference type="Proteomes" id="UP001485459">
    <property type="component" value="Chromosome"/>
</dbReference>
<sequence length="311" mass="35543">MNTANDIRILGWHPDYQPHFERLNKAWISKFFKLEPVDYAVLEHPYEHIIATGGDIIFVAISNQIVGTVAYRPESDDTVEMTKMAVDENFQGRKLGWALGKAIVERAAEKGFAKMVLYSSRKLAPAINMYHKLGFEEVPVGEVEYERCDIKMALPLQQPPLAALARELKELVLQTEVRLLQFSGEEAAARPAADKWSRKEILGHLTDSALNNYPRFIRAQQNALLETPGYDQDFWVEARQYGRDDWHELVQIWKSVNLHIVKLLPLIPAEALGNTLVIGTNAPATLAFWANDYLRHHQHHLQQIFPVHANY</sequence>
<dbReference type="InterPro" id="IPR000182">
    <property type="entry name" value="GNAT_dom"/>
</dbReference>
<dbReference type="Gene3D" id="3.40.630.30">
    <property type="match status" value="1"/>
</dbReference>
<dbReference type="EC" id="2.3.1.-" evidence="3"/>
<name>A0ABZ2YLL6_9BACT</name>
<dbReference type="CDD" id="cd04301">
    <property type="entry name" value="NAT_SF"/>
    <property type="match status" value="1"/>
</dbReference>
<dbReference type="SUPFAM" id="SSF55729">
    <property type="entry name" value="Acyl-CoA N-acyltransferases (Nat)"/>
    <property type="match status" value="1"/>
</dbReference>
<protein>
    <submittedName>
        <fullName evidence="3">GNAT family N-acetyltransferase</fullName>
        <ecNumber evidence="3">2.3.1.-</ecNumber>
    </submittedName>
</protein>
<evidence type="ECO:0000313" key="3">
    <source>
        <dbReference type="EMBL" id="WZN40659.1"/>
    </source>
</evidence>
<dbReference type="SUPFAM" id="SSF109854">
    <property type="entry name" value="DinB/YfiT-like putative metalloenzymes"/>
    <property type="match status" value="1"/>
</dbReference>
<dbReference type="Gene3D" id="1.20.120.450">
    <property type="entry name" value="dinb family like domain"/>
    <property type="match status" value="1"/>
</dbReference>
<dbReference type="PANTHER" id="PTHR13947:SF37">
    <property type="entry name" value="LD18367P"/>
    <property type="match status" value="1"/>
</dbReference>
<gene>
    <name evidence="3" type="ORF">WJU16_22100</name>
</gene>
<proteinExistence type="predicted"/>
<dbReference type="PROSITE" id="PS51186">
    <property type="entry name" value="GNAT"/>
    <property type="match status" value="1"/>
</dbReference>
<organism evidence="3 4">
    <name type="scientific">Chitinophaga pollutisoli</name>
    <dbReference type="NCBI Taxonomy" id="3133966"/>
    <lineage>
        <taxon>Bacteria</taxon>
        <taxon>Pseudomonadati</taxon>
        <taxon>Bacteroidota</taxon>
        <taxon>Chitinophagia</taxon>
        <taxon>Chitinophagales</taxon>
        <taxon>Chitinophagaceae</taxon>
        <taxon>Chitinophaga</taxon>
    </lineage>
</organism>
<dbReference type="InterPro" id="IPR050769">
    <property type="entry name" value="NAT_camello-type"/>
</dbReference>
<dbReference type="RefSeq" id="WP_341835573.1">
    <property type="nucleotide sequence ID" value="NZ_CP149822.1"/>
</dbReference>
<evidence type="ECO:0000313" key="4">
    <source>
        <dbReference type="Proteomes" id="UP001485459"/>
    </source>
</evidence>
<reference evidence="4" key="1">
    <citation type="submission" date="2024-03" db="EMBL/GenBank/DDBJ databases">
        <title>Chitinophaga horti sp. nov., isolated from garden soil.</title>
        <authorList>
            <person name="Lee D.S."/>
            <person name="Han D.M."/>
            <person name="Baek J.H."/>
            <person name="Choi D.G."/>
            <person name="Jeon J.H."/>
            <person name="Jeon C.O."/>
        </authorList>
    </citation>
    <scope>NUCLEOTIDE SEQUENCE [LARGE SCALE GENOMIC DNA]</scope>
    <source>
        <strain evidence="4">GPA1</strain>
    </source>
</reference>
<dbReference type="InterPro" id="IPR016181">
    <property type="entry name" value="Acyl_CoA_acyltransferase"/>
</dbReference>
<dbReference type="PANTHER" id="PTHR13947">
    <property type="entry name" value="GNAT FAMILY N-ACETYLTRANSFERASE"/>
    <property type="match status" value="1"/>
</dbReference>
<keyword evidence="4" id="KW-1185">Reference proteome</keyword>